<dbReference type="Proteomes" id="UP001303046">
    <property type="component" value="Unassembled WGS sequence"/>
</dbReference>
<gene>
    <name evidence="2" type="primary">Necator_chrIII.g11359</name>
    <name evidence="2" type="ORF">RB195_010594</name>
</gene>
<keyword evidence="3" id="KW-1185">Reference proteome</keyword>
<comment type="caution">
    <text evidence="2">The sequence shown here is derived from an EMBL/GenBank/DDBJ whole genome shotgun (WGS) entry which is preliminary data.</text>
</comment>
<protein>
    <submittedName>
        <fullName evidence="2">Uncharacterized protein</fullName>
    </submittedName>
</protein>
<sequence length="88" mass="9752">MLLPSWTRRTLSSDSRMDAETLRTVLEAQTKAPQQMFTEMMKRMERMASASSPAVPTTGSMGSASITPSTFVRGNSRALKPSKYVYLC</sequence>
<reference evidence="2 3" key="1">
    <citation type="submission" date="2023-08" db="EMBL/GenBank/DDBJ databases">
        <title>A Necator americanus chromosomal reference genome.</title>
        <authorList>
            <person name="Ilik V."/>
            <person name="Petrzelkova K.J."/>
            <person name="Pardy F."/>
            <person name="Fuh T."/>
            <person name="Niatou-Singa F.S."/>
            <person name="Gouil Q."/>
            <person name="Baker L."/>
            <person name="Ritchie M.E."/>
            <person name="Jex A.R."/>
            <person name="Gazzola D."/>
            <person name="Li H."/>
            <person name="Toshio Fujiwara R."/>
            <person name="Zhan B."/>
            <person name="Aroian R.V."/>
            <person name="Pafco B."/>
            <person name="Schwarz E.M."/>
        </authorList>
    </citation>
    <scope>NUCLEOTIDE SEQUENCE [LARGE SCALE GENOMIC DNA]</scope>
    <source>
        <strain evidence="2 3">Aroian</strain>
        <tissue evidence="2">Whole animal</tissue>
    </source>
</reference>
<evidence type="ECO:0000313" key="2">
    <source>
        <dbReference type="EMBL" id="KAK6743432.1"/>
    </source>
</evidence>
<evidence type="ECO:0000256" key="1">
    <source>
        <dbReference type="SAM" id="MobiDB-lite"/>
    </source>
</evidence>
<evidence type="ECO:0000313" key="3">
    <source>
        <dbReference type="Proteomes" id="UP001303046"/>
    </source>
</evidence>
<organism evidence="2 3">
    <name type="scientific">Necator americanus</name>
    <name type="common">Human hookworm</name>
    <dbReference type="NCBI Taxonomy" id="51031"/>
    <lineage>
        <taxon>Eukaryota</taxon>
        <taxon>Metazoa</taxon>
        <taxon>Ecdysozoa</taxon>
        <taxon>Nematoda</taxon>
        <taxon>Chromadorea</taxon>
        <taxon>Rhabditida</taxon>
        <taxon>Rhabditina</taxon>
        <taxon>Rhabditomorpha</taxon>
        <taxon>Strongyloidea</taxon>
        <taxon>Ancylostomatidae</taxon>
        <taxon>Bunostominae</taxon>
        <taxon>Necator</taxon>
    </lineage>
</organism>
<feature type="compositionally biased region" description="Polar residues" evidence="1">
    <location>
        <begin position="49"/>
        <end position="69"/>
    </location>
</feature>
<accession>A0ABR1CYM6</accession>
<proteinExistence type="predicted"/>
<name>A0ABR1CYM6_NECAM</name>
<feature type="region of interest" description="Disordered" evidence="1">
    <location>
        <begin position="46"/>
        <end position="69"/>
    </location>
</feature>
<dbReference type="EMBL" id="JAVFWL010000003">
    <property type="protein sequence ID" value="KAK6743432.1"/>
    <property type="molecule type" value="Genomic_DNA"/>
</dbReference>